<organism evidence="2 3">
    <name type="scientific">Lwoffella lincolnii</name>
    <dbReference type="NCBI Taxonomy" id="90241"/>
    <lineage>
        <taxon>Bacteria</taxon>
        <taxon>Pseudomonadati</taxon>
        <taxon>Pseudomonadota</taxon>
        <taxon>Gammaproteobacteria</taxon>
        <taxon>Moraxellales</taxon>
        <taxon>Moraxellaceae</taxon>
        <taxon>Lwoffella</taxon>
    </lineage>
</organism>
<evidence type="ECO:0000313" key="2">
    <source>
        <dbReference type="EMBL" id="OOS20271.1"/>
    </source>
</evidence>
<feature type="domain" description="TPM" evidence="1">
    <location>
        <begin position="37"/>
        <end position="156"/>
    </location>
</feature>
<dbReference type="AlphaFoldDB" id="A0A1T0CDQ4"/>
<sequence>MASPNQRATAGQGLTQPSLARWWRQVIFIPMLHGKWLTNDIKAYLSKKVTEAEVGHRGEVFLIIENHLPVNMAYRSNCRERAIGLFSEYRVWDTEENTGVLVYVNVCEHDLEIVADRGINAHVGPTVWQAMCDKAIAGLAKGDVQNSLSELLDEIGHLLRQHYHLEHDPQGNELSDMVVHLR</sequence>
<dbReference type="Proteomes" id="UP000191094">
    <property type="component" value="Unassembled WGS sequence"/>
</dbReference>
<protein>
    <recommendedName>
        <fullName evidence="1">TPM domain-containing protein</fullName>
    </recommendedName>
</protein>
<dbReference type="Gene3D" id="3.10.310.50">
    <property type="match status" value="1"/>
</dbReference>
<dbReference type="InterPro" id="IPR007621">
    <property type="entry name" value="TPM_dom"/>
</dbReference>
<dbReference type="STRING" id="90241.B0682_07495"/>
<dbReference type="Pfam" id="PF04536">
    <property type="entry name" value="TPM_phosphatase"/>
    <property type="match status" value="1"/>
</dbReference>
<dbReference type="EMBL" id="MUYT01000009">
    <property type="protein sequence ID" value="OOS20271.1"/>
    <property type="molecule type" value="Genomic_DNA"/>
</dbReference>
<proteinExistence type="predicted"/>
<gene>
    <name evidence="2" type="ORF">B0682_07495</name>
</gene>
<keyword evidence="3" id="KW-1185">Reference proteome</keyword>
<reference evidence="2 3" key="1">
    <citation type="submission" date="2017-02" db="EMBL/GenBank/DDBJ databases">
        <title>Draft genome sequence of Moraxella lincolnii CCUG 9405T type strain.</title>
        <authorList>
            <person name="Salva-Serra F."/>
            <person name="Engstrom-Jakobsson H."/>
            <person name="Thorell K."/>
            <person name="Jaen-Luchoro D."/>
            <person name="Gonzales-Siles L."/>
            <person name="Karlsson R."/>
            <person name="Yazdan S."/>
            <person name="Boulund F."/>
            <person name="Johnning A."/>
            <person name="Engstrand L."/>
            <person name="Kristiansson E."/>
            <person name="Moore E."/>
        </authorList>
    </citation>
    <scope>NUCLEOTIDE SEQUENCE [LARGE SCALE GENOMIC DNA]</scope>
    <source>
        <strain evidence="2 3">CCUG 9405</strain>
    </source>
</reference>
<accession>A0A1T0CDQ4</accession>
<dbReference type="PANTHER" id="PTHR30373:SF8">
    <property type="entry name" value="BLL7265 PROTEIN"/>
    <property type="match status" value="1"/>
</dbReference>
<name>A0A1T0CDQ4_9GAMM</name>
<evidence type="ECO:0000313" key="3">
    <source>
        <dbReference type="Proteomes" id="UP000191094"/>
    </source>
</evidence>
<dbReference type="PANTHER" id="PTHR30373">
    <property type="entry name" value="UPF0603 PROTEIN YGCG"/>
    <property type="match status" value="1"/>
</dbReference>
<comment type="caution">
    <text evidence="2">The sequence shown here is derived from an EMBL/GenBank/DDBJ whole genome shotgun (WGS) entry which is preliminary data.</text>
</comment>
<evidence type="ECO:0000259" key="1">
    <source>
        <dbReference type="Pfam" id="PF04536"/>
    </source>
</evidence>